<gene>
    <name evidence="4" type="ORF">B5M09_008607</name>
</gene>
<dbReference type="GO" id="GO:1904263">
    <property type="term" value="P:positive regulation of TORC1 signaling"/>
    <property type="evidence" value="ECO:0007669"/>
    <property type="project" value="TreeGrafter"/>
</dbReference>
<dbReference type="AlphaFoldDB" id="A0A3R7WLS9"/>
<organism evidence="4 5">
    <name type="scientific">Aphanomyces astaci</name>
    <name type="common">Crayfish plague agent</name>
    <dbReference type="NCBI Taxonomy" id="112090"/>
    <lineage>
        <taxon>Eukaryota</taxon>
        <taxon>Sar</taxon>
        <taxon>Stramenopiles</taxon>
        <taxon>Oomycota</taxon>
        <taxon>Saprolegniomycetes</taxon>
        <taxon>Saprolegniales</taxon>
        <taxon>Verrucalvaceae</taxon>
        <taxon>Aphanomyces</taxon>
    </lineage>
</organism>
<evidence type="ECO:0000313" key="4">
    <source>
        <dbReference type="EMBL" id="RQM29043.1"/>
    </source>
</evidence>
<dbReference type="InterPro" id="IPR037590">
    <property type="entry name" value="WDR24"/>
</dbReference>
<dbReference type="VEuPathDB" id="FungiDB:H257_06073"/>
<evidence type="ECO:0000256" key="1">
    <source>
        <dbReference type="ARBA" id="ARBA00022574"/>
    </source>
</evidence>
<reference evidence="4" key="1">
    <citation type="submission" date="2018-07" db="EMBL/GenBank/DDBJ databases">
        <title>Annotation of Aphanomyces astaci genome assembly.</title>
        <authorList>
            <person name="Studholme D.J."/>
        </authorList>
    </citation>
    <scope>NUCLEOTIDE SEQUENCE [LARGE SCALE GENOMIC DNA]</scope>
    <source>
        <strain evidence="4">Pc</strain>
    </source>
</reference>
<protein>
    <submittedName>
        <fullName evidence="4">Uncharacterized protein</fullName>
    </submittedName>
</protein>
<evidence type="ECO:0000256" key="2">
    <source>
        <dbReference type="ARBA" id="ARBA00022737"/>
    </source>
</evidence>
<dbReference type="InterPro" id="IPR001680">
    <property type="entry name" value="WD40_rpt"/>
</dbReference>
<evidence type="ECO:0000313" key="5">
    <source>
        <dbReference type="Proteomes" id="UP000284702"/>
    </source>
</evidence>
<sequence>MPCALIVIPLEREVKAHDRAVNRICWHPTDPNSLLSASQDGLIKLWDQRHKGVCTAVFQQQKSESVRDVKFNLFEDTRFAAAFENGSVESSVNPIFSVSNNSLNMQHPPRKVKSAANLAPSMPRIPSFKAAATKRNVSSGSLPNSNTYDMVHTLSHHDTTSQTGTMVPQAMINASSFHSSMSADQMKAMLVQKDAHPPAAAALDDRPQSFGFNQQVFSFLAQTYELHGPSFQVEAYPYDEHKEVAVPSPQTYGKSADVSRIQDTLLKELLEFYSEAGDVQSCTTISAAMSYVTSIEALMGKGWLQQVYMHYIGNTAAIRSLA</sequence>
<dbReference type="GO" id="GO:0061700">
    <property type="term" value="C:GATOR2 complex"/>
    <property type="evidence" value="ECO:0007669"/>
    <property type="project" value="TreeGrafter"/>
</dbReference>
<dbReference type="PROSITE" id="PS50082">
    <property type="entry name" value="WD_REPEATS_2"/>
    <property type="match status" value="1"/>
</dbReference>
<dbReference type="InterPro" id="IPR015943">
    <property type="entry name" value="WD40/YVTN_repeat-like_dom_sf"/>
</dbReference>
<dbReference type="PANTHER" id="PTHR46200">
    <property type="entry name" value="GATOR COMPLEX PROTEIN WDR24"/>
    <property type="match status" value="1"/>
</dbReference>
<accession>A0A3R7WLS9</accession>
<dbReference type="PROSITE" id="PS50294">
    <property type="entry name" value="WD_REPEATS_REGION"/>
    <property type="match status" value="1"/>
</dbReference>
<dbReference type="Gene3D" id="2.130.10.10">
    <property type="entry name" value="YVTN repeat-like/Quinoprotein amine dehydrogenase"/>
    <property type="match status" value="1"/>
</dbReference>
<dbReference type="Proteomes" id="UP000284702">
    <property type="component" value="Unassembled WGS sequence"/>
</dbReference>
<dbReference type="SUPFAM" id="SSF50978">
    <property type="entry name" value="WD40 repeat-like"/>
    <property type="match status" value="1"/>
</dbReference>
<proteinExistence type="predicted"/>
<keyword evidence="5" id="KW-1185">Reference proteome</keyword>
<dbReference type="EMBL" id="MZMZ02001556">
    <property type="protein sequence ID" value="RQM29043.1"/>
    <property type="molecule type" value="Genomic_DNA"/>
</dbReference>
<dbReference type="GO" id="GO:0005829">
    <property type="term" value="C:cytosol"/>
    <property type="evidence" value="ECO:0007669"/>
    <property type="project" value="TreeGrafter"/>
</dbReference>
<comment type="caution">
    <text evidence="4">The sequence shown here is derived from an EMBL/GenBank/DDBJ whole genome shotgun (WGS) entry which is preliminary data.</text>
</comment>
<dbReference type="InterPro" id="IPR036322">
    <property type="entry name" value="WD40_repeat_dom_sf"/>
</dbReference>
<evidence type="ECO:0000256" key="3">
    <source>
        <dbReference type="PROSITE-ProRule" id="PRU00221"/>
    </source>
</evidence>
<dbReference type="PANTHER" id="PTHR46200:SF1">
    <property type="entry name" value="GATOR COMPLEX PROTEIN WDR24"/>
    <property type="match status" value="1"/>
</dbReference>
<dbReference type="SMART" id="SM00320">
    <property type="entry name" value="WD40"/>
    <property type="match status" value="1"/>
</dbReference>
<name>A0A3R7WLS9_APHAT</name>
<keyword evidence="1 3" id="KW-0853">WD repeat</keyword>
<keyword evidence="2" id="KW-0677">Repeat</keyword>
<dbReference type="GO" id="GO:0016239">
    <property type="term" value="P:positive regulation of macroautophagy"/>
    <property type="evidence" value="ECO:0007669"/>
    <property type="project" value="TreeGrafter"/>
</dbReference>
<dbReference type="GO" id="GO:0005774">
    <property type="term" value="C:vacuolar membrane"/>
    <property type="evidence" value="ECO:0007669"/>
    <property type="project" value="TreeGrafter"/>
</dbReference>
<feature type="repeat" description="WD" evidence="3">
    <location>
        <begin position="14"/>
        <end position="47"/>
    </location>
</feature>
<dbReference type="Pfam" id="PF00400">
    <property type="entry name" value="WD40"/>
    <property type="match status" value="1"/>
</dbReference>